<reference evidence="2 3" key="1">
    <citation type="submission" date="2007-03" db="EMBL/GenBank/DDBJ databases">
        <authorList>
            <person name="Fulton L."/>
            <person name="Clifton S."/>
            <person name="Fulton B."/>
            <person name="Xu J."/>
            <person name="Minx P."/>
            <person name="Pepin K.H."/>
            <person name="Johnson M."/>
            <person name="Thiruvilangam P."/>
            <person name="Bhonagiri V."/>
            <person name="Nash W.E."/>
            <person name="Mardis E.R."/>
            <person name="Wilson R.K."/>
        </authorList>
    </citation>
    <scope>NUCLEOTIDE SEQUENCE [LARGE SCALE GENOMIC DNA]</scope>
    <source>
        <strain evidence="2 3">ATCC 29174</strain>
    </source>
</reference>
<organism evidence="2 3">
    <name type="scientific">Blautia obeum ATCC 29174</name>
    <dbReference type="NCBI Taxonomy" id="411459"/>
    <lineage>
        <taxon>Bacteria</taxon>
        <taxon>Bacillati</taxon>
        <taxon>Bacillota</taxon>
        <taxon>Clostridia</taxon>
        <taxon>Lachnospirales</taxon>
        <taxon>Lachnospiraceae</taxon>
        <taxon>Blautia</taxon>
    </lineage>
</organism>
<evidence type="ECO:0000313" key="3">
    <source>
        <dbReference type="Proteomes" id="UP000006002"/>
    </source>
</evidence>
<dbReference type="PANTHER" id="PTHR38454">
    <property type="entry name" value="INTEGRAL MEMBRANE PROTEIN-RELATED"/>
    <property type="match status" value="1"/>
</dbReference>
<dbReference type="EMBL" id="AAVO02000013">
    <property type="protein sequence ID" value="EDM86635.1"/>
    <property type="molecule type" value="Genomic_DNA"/>
</dbReference>
<feature type="transmembrane region" description="Helical" evidence="1">
    <location>
        <begin position="566"/>
        <end position="584"/>
    </location>
</feature>
<evidence type="ECO:0000313" key="2">
    <source>
        <dbReference type="EMBL" id="EDM86635.1"/>
    </source>
</evidence>
<accession>A5ZUV0</accession>
<feature type="transmembrane region" description="Helical" evidence="1">
    <location>
        <begin position="99"/>
        <end position="116"/>
    </location>
</feature>
<dbReference type="InterPro" id="IPR018580">
    <property type="entry name" value="Uncharacterised_YfhO"/>
</dbReference>
<dbReference type="AlphaFoldDB" id="A5ZUV0"/>
<keyword evidence="1" id="KW-0472">Membrane</keyword>
<proteinExistence type="predicted"/>
<evidence type="ECO:0000256" key="1">
    <source>
        <dbReference type="SAM" id="Phobius"/>
    </source>
</evidence>
<dbReference type="HOGENOM" id="CLU_008413_3_2_9"/>
<gene>
    <name evidence="2" type="ORF">RUMOBE_02785</name>
</gene>
<name>A5ZUV0_9FIRM</name>
<keyword evidence="1" id="KW-1133">Transmembrane helix</keyword>
<comment type="caution">
    <text evidence="2">The sequence shown here is derived from an EMBL/GenBank/DDBJ whole genome shotgun (WGS) entry which is preliminary data.</text>
</comment>
<protein>
    <submittedName>
        <fullName evidence="2">Conserved domain protein</fullName>
    </submittedName>
</protein>
<dbReference type="Pfam" id="PF09586">
    <property type="entry name" value="YfhO"/>
    <property type="match status" value="2"/>
</dbReference>
<dbReference type="Proteomes" id="UP000006002">
    <property type="component" value="Unassembled WGS sequence"/>
</dbReference>
<feature type="transmembrane region" description="Helical" evidence="1">
    <location>
        <begin position="155"/>
        <end position="176"/>
    </location>
</feature>
<sequence>MAYMCCLFSVLYFFFELFCAGEKKKYVVSIVQYGVTMLLAVMGSMVLFLPTAMNLLQGKGIESTTDYTPGFHIGIKTLIKGLLPGVWMQKSFGTESQGIMLFCGTFVLFCVVAYFLSKRNLKEKVLSAVLMIFLVVSATFIPLENVWNGFRKANSYYCRFSFIIVFFIIYLTAAYLEKGAKFIHKKWFKSVVCVWISVELLFNGYSIVKSFAPVEGHKYSEYDEQQQERFNSLEGSDDDFYRTEQASVAGEDKGANYLGVFNEGLQFGYHSFATYTSTINSALTELYHKCGYHDYYKFMQYNEPLLLTDSLWGIKYIISDHDIEGCKKDIDAGVINDKSVYLNPYALNLGYRVQDADIENIEAENAFEYQNMLLSTLLGENIQCFKKVDSQKTVLEDGDEFQIKVPEQEHILYGYIDHVIKNAAQTVIFINGKARTTYSRVTSYKTFQIDDPEQSDIATVTLKGNIPNKDELEGVFYYLDMREFRAAIEKLKTEMFQIEDYTEGSVTGTYTATEDNEKLMLTIPYDKGWRIECNGKTVTADADRTFTVLTMNKGENKITMKYISPGFREGAIISLLAILLFVIWQRAEKKRMMKFCGEVHI</sequence>
<dbReference type="eggNOG" id="COG4485">
    <property type="taxonomic scope" value="Bacteria"/>
</dbReference>
<dbReference type="PANTHER" id="PTHR38454:SF1">
    <property type="entry name" value="INTEGRAL MEMBRANE PROTEIN"/>
    <property type="match status" value="1"/>
</dbReference>
<reference evidence="2 3" key="2">
    <citation type="submission" date="2007-04" db="EMBL/GenBank/DDBJ databases">
        <title>Draft genome sequence of Ruminococcus obeum (ATCC 29174).</title>
        <authorList>
            <person name="Sudarsanam P."/>
            <person name="Ley R."/>
            <person name="Guruge J."/>
            <person name="Turnbaugh P.J."/>
            <person name="Mahowald M."/>
            <person name="Liep D."/>
            <person name="Gordon J."/>
        </authorList>
    </citation>
    <scope>NUCLEOTIDE SEQUENCE [LARGE SCALE GENOMIC DNA]</scope>
    <source>
        <strain evidence="2 3">ATCC 29174</strain>
    </source>
</reference>
<feature type="transmembrane region" description="Helical" evidence="1">
    <location>
        <begin position="30"/>
        <end position="49"/>
    </location>
</feature>
<keyword evidence="1" id="KW-0812">Transmembrane</keyword>
<feature type="transmembrane region" description="Helical" evidence="1">
    <location>
        <begin position="125"/>
        <end position="143"/>
    </location>
</feature>